<evidence type="ECO:0000313" key="1">
    <source>
        <dbReference type="EMBL" id="JAD93350.1"/>
    </source>
</evidence>
<organism evidence="1">
    <name type="scientific">Arundo donax</name>
    <name type="common">Giant reed</name>
    <name type="synonym">Donax arundinaceus</name>
    <dbReference type="NCBI Taxonomy" id="35708"/>
    <lineage>
        <taxon>Eukaryota</taxon>
        <taxon>Viridiplantae</taxon>
        <taxon>Streptophyta</taxon>
        <taxon>Embryophyta</taxon>
        <taxon>Tracheophyta</taxon>
        <taxon>Spermatophyta</taxon>
        <taxon>Magnoliopsida</taxon>
        <taxon>Liliopsida</taxon>
        <taxon>Poales</taxon>
        <taxon>Poaceae</taxon>
        <taxon>PACMAD clade</taxon>
        <taxon>Arundinoideae</taxon>
        <taxon>Arundineae</taxon>
        <taxon>Arundo</taxon>
    </lineage>
</organism>
<proteinExistence type="predicted"/>
<dbReference type="EMBL" id="GBRH01204545">
    <property type="protein sequence ID" value="JAD93350.1"/>
    <property type="molecule type" value="Transcribed_RNA"/>
</dbReference>
<dbReference type="AlphaFoldDB" id="A0A0A9E627"/>
<protein>
    <submittedName>
        <fullName evidence="1">Uncharacterized protein</fullName>
    </submittedName>
</protein>
<sequence length="43" mass="5174">MQEWFDIYQAFGIEREETPCKSFMNPRKLSFPSACLIQSWRTT</sequence>
<reference evidence="1" key="2">
    <citation type="journal article" date="2015" name="Data Brief">
        <title>Shoot transcriptome of the giant reed, Arundo donax.</title>
        <authorList>
            <person name="Barrero R.A."/>
            <person name="Guerrero F.D."/>
            <person name="Moolhuijzen P."/>
            <person name="Goolsby J.A."/>
            <person name="Tidwell J."/>
            <person name="Bellgard S.E."/>
            <person name="Bellgard M.I."/>
        </authorList>
    </citation>
    <scope>NUCLEOTIDE SEQUENCE</scope>
    <source>
        <tissue evidence="1">Shoot tissue taken approximately 20 cm above the soil surface</tissue>
    </source>
</reference>
<accession>A0A0A9E627</accession>
<name>A0A0A9E627_ARUDO</name>
<reference evidence="1" key="1">
    <citation type="submission" date="2014-09" db="EMBL/GenBank/DDBJ databases">
        <authorList>
            <person name="Magalhaes I.L.F."/>
            <person name="Oliveira U."/>
            <person name="Santos F.R."/>
            <person name="Vidigal T.H.D.A."/>
            <person name="Brescovit A.D."/>
            <person name="Santos A.J."/>
        </authorList>
    </citation>
    <scope>NUCLEOTIDE SEQUENCE</scope>
    <source>
        <tissue evidence="1">Shoot tissue taken approximately 20 cm above the soil surface</tissue>
    </source>
</reference>